<dbReference type="AlphaFoldDB" id="A0A931DD51"/>
<comment type="caution">
    <text evidence="2">The sequence shown here is derived from an EMBL/GenBank/DDBJ whole genome shotgun (WGS) entry which is preliminary data.</text>
</comment>
<sequence length="37" mass="4303">MTCGECTHVTHVEDGRDEHRTRGPAELREKLDLPRTR</sequence>
<name>A0A931DD51_9ACTN</name>
<gene>
    <name evidence="2" type="ORF">IW256_000511</name>
</gene>
<keyword evidence="3" id="KW-1185">Reference proteome</keyword>
<organism evidence="2 3">
    <name type="scientific">Actinomadura viridis</name>
    <dbReference type="NCBI Taxonomy" id="58110"/>
    <lineage>
        <taxon>Bacteria</taxon>
        <taxon>Bacillati</taxon>
        <taxon>Actinomycetota</taxon>
        <taxon>Actinomycetes</taxon>
        <taxon>Streptosporangiales</taxon>
        <taxon>Thermomonosporaceae</taxon>
        <taxon>Actinomadura</taxon>
    </lineage>
</organism>
<feature type="compositionally biased region" description="Basic and acidic residues" evidence="1">
    <location>
        <begin position="8"/>
        <end position="37"/>
    </location>
</feature>
<protein>
    <submittedName>
        <fullName evidence="2">Uncharacterized protein</fullName>
    </submittedName>
</protein>
<evidence type="ECO:0000256" key="1">
    <source>
        <dbReference type="SAM" id="MobiDB-lite"/>
    </source>
</evidence>
<dbReference type="EMBL" id="JADOUA010000001">
    <property type="protein sequence ID" value="MBG6086398.1"/>
    <property type="molecule type" value="Genomic_DNA"/>
</dbReference>
<reference evidence="2" key="1">
    <citation type="submission" date="2020-11" db="EMBL/GenBank/DDBJ databases">
        <title>Sequencing the genomes of 1000 actinobacteria strains.</title>
        <authorList>
            <person name="Klenk H.-P."/>
        </authorList>
    </citation>
    <scope>NUCLEOTIDE SEQUENCE</scope>
    <source>
        <strain evidence="2">DSM 43175</strain>
    </source>
</reference>
<evidence type="ECO:0000313" key="2">
    <source>
        <dbReference type="EMBL" id="MBG6086398.1"/>
    </source>
</evidence>
<accession>A0A931DD51</accession>
<feature type="region of interest" description="Disordered" evidence="1">
    <location>
        <begin position="1"/>
        <end position="37"/>
    </location>
</feature>
<proteinExistence type="predicted"/>
<dbReference type="Proteomes" id="UP000614047">
    <property type="component" value="Unassembled WGS sequence"/>
</dbReference>
<evidence type="ECO:0000313" key="3">
    <source>
        <dbReference type="Proteomes" id="UP000614047"/>
    </source>
</evidence>